<name>A0A1L1PQS8_HYDIT</name>
<evidence type="ECO:0000256" key="2">
    <source>
        <dbReference type="SAM" id="Phobius"/>
    </source>
</evidence>
<reference evidence="4" key="1">
    <citation type="submission" date="2014-02" db="EMBL/GenBank/DDBJ databases">
        <authorList>
            <person name="Gan H."/>
        </authorList>
    </citation>
    <scope>NUCLEOTIDE SEQUENCE [LARGE SCALE GENOMIC DNA]</scope>
    <source>
        <strain evidence="4">S1</strain>
    </source>
</reference>
<keyword evidence="1" id="KW-0175">Coiled coil</keyword>
<keyword evidence="4" id="KW-1185">Reference proteome</keyword>
<keyword evidence="2" id="KW-1133">Transmembrane helix</keyword>
<evidence type="ECO:0000313" key="4">
    <source>
        <dbReference type="Proteomes" id="UP000028878"/>
    </source>
</evidence>
<feature type="coiled-coil region" evidence="1">
    <location>
        <begin position="149"/>
        <end position="179"/>
    </location>
</feature>
<evidence type="ECO:0000313" key="3">
    <source>
        <dbReference type="EMBL" id="CDN87695.1"/>
    </source>
</evidence>
<keyword evidence="2" id="KW-0812">Transmembrane</keyword>
<evidence type="ECO:0000256" key="1">
    <source>
        <dbReference type="SAM" id="Coils"/>
    </source>
</evidence>
<feature type="transmembrane region" description="Helical" evidence="2">
    <location>
        <begin position="238"/>
        <end position="258"/>
    </location>
</feature>
<dbReference type="EMBL" id="CCAE010000013">
    <property type="protein sequence ID" value="CDN87695.1"/>
    <property type="molecule type" value="Genomic_DNA"/>
</dbReference>
<dbReference type="Proteomes" id="UP000028878">
    <property type="component" value="Unassembled WGS sequence"/>
</dbReference>
<dbReference type="PANTHER" id="PTHR32309">
    <property type="entry name" value="TYROSINE-PROTEIN KINASE"/>
    <property type="match status" value="1"/>
</dbReference>
<proteinExistence type="predicted"/>
<sequence length="285" mass="31107">MTPEHSPMPPGDDSIDLLDVLLTIAENLKWLILWPVLGGALVYGLTHLLPEKYESTSIIKGEGSVAASMTAAHVLDGALRNLGYLDQLNEEQAEEAREDLQRNVSTSVLRGTKLVSLTVAGRTPEAAHRMTQEILNQVYADSKPREVELKRLSAEKTMLDAQVAELAAASKTAQKLLEDPSPRTNTGALAESIASISSSLVEIQTAIRKVDEAMHGLSDEDLVQAPTLPKKPSAPKKALIAAVSAVAIGFAVLVFVLLRQSWRASRSIELHHERVMALKRRYRLR</sequence>
<protein>
    <submittedName>
        <fullName evidence="3">Lipopolysaccharide biosynthesis protein</fullName>
    </submittedName>
</protein>
<keyword evidence="2" id="KW-0472">Membrane</keyword>
<reference evidence="4" key="2">
    <citation type="submission" date="2014-11" db="EMBL/GenBank/DDBJ databases">
        <title>Draft genome sequence of Hydrogenophaga intermedia S1.</title>
        <authorList>
            <person name="Gan H.M."/>
            <person name="Chew T.H."/>
            <person name="Stolz A."/>
        </authorList>
    </citation>
    <scope>NUCLEOTIDE SEQUENCE [LARGE SCALE GENOMIC DNA]</scope>
    <source>
        <strain evidence="4">S1</strain>
    </source>
</reference>
<accession>A0A1L1PQS8</accession>
<dbReference type="AlphaFoldDB" id="A0A1L1PQS8"/>
<organism evidence="3 4">
    <name type="scientific">Hydrogenophaga intermedia</name>
    <dbReference type="NCBI Taxonomy" id="65786"/>
    <lineage>
        <taxon>Bacteria</taxon>
        <taxon>Pseudomonadati</taxon>
        <taxon>Pseudomonadota</taxon>
        <taxon>Betaproteobacteria</taxon>
        <taxon>Burkholderiales</taxon>
        <taxon>Comamonadaceae</taxon>
        <taxon>Hydrogenophaga</taxon>
    </lineage>
</organism>
<dbReference type="InterPro" id="IPR050445">
    <property type="entry name" value="Bact_polysacc_biosynth/exp"/>
</dbReference>
<dbReference type="PANTHER" id="PTHR32309:SF31">
    <property type="entry name" value="CAPSULAR EXOPOLYSACCHARIDE FAMILY"/>
    <property type="match status" value="1"/>
</dbReference>
<gene>
    <name evidence="3" type="ORF">BN948_02120</name>
</gene>